<dbReference type="CDD" id="cd16415">
    <property type="entry name" value="HAD_dREG-2_like"/>
    <property type="match status" value="1"/>
</dbReference>
<dbReference type="NCBIfam" id="TIGR02252">
    <property type="entry name" value="DREG-2"/>
    <property type="match status" value="1"/>
</dbReference>
<gene>
    <name evidence="3" type="ORF">Q5P01_001580</name>
</gene>
<dbReference type="PANTHER" id="PTHR46191:SF2">
    <property type="entry name" value="HALOACID DEHALOGENASE-LIKE HYDROLASE DOMAIN-CONTAINING PROTEIN 3"/>
    <property type="match status" value="1"/>
</dbReference>
<dbReference type="InterPro" id="IPR023214">
    <property type="entry name" value="HAD_sf"/>
</dbReference>
<dbReference type="EMBL" id="JAUPFM010000001">
    <property type="protein sequence ID" value="KAK2862047.1"/>
    <property type="molecule type" value="Genomic_DNA"/>
</dbReference>
<dbReference type="InterPro" id="IPR051828">
    <property type="entry name" value="HAD-like_hydrolase_domain"/>
</dbReference>
<dbReference type="SUPFAM" id="SSF56784">
    <property type="entry name" value="HAD-like"/>
    <property type="match status" value="1"/>
</dbReference>
<sequence length="304" mass="33788">MCTSDMAGAVGSGSTYCPLVAGGGGNSCCKTQETKKKKRITNDDEEEERRRCLHVLAVLLSSGEMRAPLRWVLWDVKDTLLKVRLSVGEQYCKEAGRMGLSLTSVEVNAAFHQALQHYSSKYPNYGLSQGLNGQSWWMGIVRDTFSRCRVQDPALLNTLAQNLYHNFSSAENWEVFPDSKAALERCSAVGLKLGVVSNFDSRLEAILRVCGLLSYFSFLITSEEAGVAKPSPVIFHKALQKCEVPASSVAHIGDHYVNDYLTSRSVGIHGFLLDRQKLNKPTVPQEHRLSSLEELPLRLHQHMD</sequence>
<evidence type="ECO:0000256" key="2">
    <source>
        <dbReference type="ARBA" id="ARBA00015556"/>
    </source>
</evidence>
<reference evidence="3" key="1">
    <citation type="submission" date="2023-07" db="EMBL/GenBank/DDBJ databases">
        <title>Chromosome-level Genome Assembly of Striped Snakehead (Channa striata).</title>
        <authorList>
            <person name="Liu H."/>
        </authorList>
    </citation>
    <scope>NUCLEOTIDE SEQUENCE</scope>
    <source>
        <strain evidence="3">Gz</strain>
        <tissue evidence="3">Muscle</tissue>
    </source>
</reference>
<dbReference type="InterPro" id="IPR011949">
    <property type="entry name" value="HAD-SF_hydro_IA_REG-2-like"/>
</dbReference>
<dbReference type="NCBIfam" id="TIGR01549">
    <property type="entry name" value="HAD-SF-IA-v1"/>
    <property type="match status" value="1"/>
</dbReference>
<organism evidence="3 4">
    <name type="scientific">Channa striata</name>
    <name type="common">Snakehead murrel</name>
    <name type="synonym">Ophicephalus striatus</name>
    <dbReference type="NCBI Taxonomy" id="64152"/>
    <lineage>
        <taxon>Eukaryota</taxon>
        <taxon>Metazoa</taxon>
        <taxon>Chordata</taxon>
        <taxon>Craniata</taxon>
        <taxon>Vertebrata</taxon>
        <taxon>Euteleostomi</taxon>
        <taxon>Actinopterygii</taxon>
        <taxon>Neopterygii</taxon>
        <taxon>Teleostei</taxon>
        <taxon>Neoteleostei</taxon>
        <taxon>Acanthomorphata</taxon>
        <taxon>Anabantaria</taxon>
        <taxon>Anabantiformes</taxon>
        <taxon>Channoidei</taxon>
        <taxon>Channidae</taxon>
        <taxon>Channa</taxon>
    </lineage>
</organism>
<evidence type="ECO:0000313" key="3">
    <source>
        <dbReference type="EMBL" id="KAK2862047.1"/>
    </source>
</evidence>
<evidence type="ECO:0000313" key="4">
    <source>
        <dbReference type="Proteomes" id="UP001187415"/>
    </source>
</evidence>
<evidence type="ECO:0000256" key="1">
    <source>
        <dbReference type="ARBA" id="ARBA00007958"/>
    </source>
</evidence>
<proteinExistence type="inferred from homology"/>
<name>A0AA88NN95_CHASR</name>
<dbReference type="Gene3D" id="1.10.150.720">
    <property type="entry name" value="Haloacid dehalogenase-like hydrolase"/>
    <property type="match status" value="1"/>
</dbReference>
<comment type="caution">
    <text evidence="3">The sequence shown here is derived from an EMBL/GenBank/DDBJ whole genome shotgun (WGS) entry which is preliminary data.</text>
</comment>
<dbReference type="PANTHER" id="PTHR46191">
    <property type="match status" value="1"/>
</dbReference>
<accession>A0AA88NN95</accession>
<dbReference type="Gene3D" id="3.40.50.1000">
    <property type="entry name" value="HAD superfamily/HAD-like"/>
    <property type="match status" value="1"/>
</dbReference>
<dbReference type="Proteomes" id="UP001187415">
    <property type="component" value="Unassembled WGS sequence"/>
</dbReference>
<dbReference type="GO" id="GO:0005634">
    <property type="term" value="C:nucleus"/>
    <property type="evidence" value="ECO:0007669"/>
    <property type="project" value="TreeGrafter"/>
</dbReference>
<dbReference type="Pfam" id="PF00702">
    <property type="entry name" value="Hydrolase"/>
    <property type="match status" value="1"/>
</dbReference>
<protein>
    <recommendedName>
        <fullName evidence="2">Haloacid dehalogenase-like hydrolase domain-containing protein 3</fullName>
    </recommendedName>
</protein>
<dbReference type="InterPro" id="IPR044924">
    <property type="entry name" value="HAD-SF_hydro_IA_REG-2-like_cap"/>
</dbReference>
<dbReference type="SFLD" id="SFLDG01129">
    <property type="entry name" value="C1.5:_HAD__Beta-PGM__Phosphata"/>
    <property type="match status" value="1"/>
</dbReference>
<keyword evidence="4" id="KW-1185">Reference proteome</keyword>
<dbReference type="SFLD" id="SFLDS00003">
    <property type="entry name" value="Haloacid_Dehalogenase"/>
    <property type="match status" value="1"/>
</dbReference>
<comment type="similarity">
    <text evidence="1">Belongs to the HAD-like hydrolase superfamily.</text>
</comment>
<dbReference type="AlphaFoldDB" id="A0AA88NN95"/>
<dbReference type="PRINTS" id="PR00413">
    <property type="entry name" value="HADHALOGNASE"/>
</dbReference>
<dbReference type="InterPro" id="IPR006439">
    <property type="entry name" value="HAD-SF_hydro_IA"/>
</dbReference>
<dbReference type="InterPro" id="IPR036412">
    <property type="entry name" value="HAD-like_sf"/>
</dbReference>